<keyword evidence="4 5" id="KW-0975">Bacterial flagellum</keyword>
<organism evidence="8 9">
    <name type="scientific">Oceanococcus atlanticus</name>
    <dbReference type="NCBI Taxonomy" id="1317117"/>
    <lineage>
        <taxon>Bacteria</taxon>
        <taxon>Pseudomonadati</taxon>
        <taxon>Pseudomonadota</taxon>
        <taxon>Gammaproteobacteria</taxon>
        <taxon>Chromatiales</taxon>
        <taxon>Oceanococcaceae</taxon>
        <taxon>Oceanococcus</taxon>
    </lineage>
</organism>
<evidence type="ECO:0000259" key="6">
    <source>
        <dbReference type="Pfam" id="PF02465"/>
    </source>
</evidence>
<dbReference type="InterPro" id="IPR010809">
    <property type="entry name" value="FliD_C"/>
</dbReference>
<protein>
    <recommendedName>
        <fullName evidence="5">Flagellar hook-associated protein 2</fullName>
        <shortName evidence="5">HAP2</shortName>
    </recommendedName>
    <alternativeName>
        <fullName evidence="5">Flagellar cap protein</fullName>
    </alternativeName>
</protein>
<evidence type="ECO:0000256" key="4">
    <source>
        <dbReference type="ARBA" id="ARBA00023143"/>
    </source>
</evidence>
<comment type="caution">
    <text evidence="8">The sequence shown here is derived from an EMBL/GenBank/DDBJ whole genome shotgun (WGS) entry which is preliminary data.</text>
</comment>
<comment type="similarity">
    <text evidence="1 5">Belongs to the FliD family.</text>
</comment>
<dbReference type="STRING" id="1317117.ATO7_02175"/>
<keyword evidence="5" id="KW-0964">Secreted</keyword>
<proteinExistence type="inferred from homology"/>
<dbReference type="InterPro" id="IPR040026">
    <property type="entry name" value="FliD"/>
</dbReference>
<evidence type="ECO:0000313" key="9">
    <source>
        <dbReference type="Proteomes" id="UP000192342"/>
    </source>
</evidence>
<dbReference type="AlphaFoldDB" id="A0A1Y1SG52"/>
<dbReference type="GO" id="GO:0007155">
    <property type="term" value="P:cell adhesion"/>
    <property type="evidence" value="ECO:0007669"/>
    <property type="project" value="InterPro"/>
</dbReference>
<evidence type="ECO:0000313" key="8">
    <source>
        <dbReference type="EMBL" id="ORE88644.1"/>
    </source>
</evidence>
<keyword evidence="9" id="KW-1185">Reference proteome</keyword>
<dbReference type="Proteomes" id="UP000192342">
    <property type="component" value="Unassembled WGS sequence"/>
</dbReference>
<evidence type="ECO:0000256" key="2">
    <source>
        <dbReference type="ARBA" id="ARBA00011255"/>
    </source>
</evidence>
<dbReference type="GO" id="GO:0009421">
    <property type="term" value="C:bacterial-type flagellum filament cap"/>
    <property type="evidence" value="ECO:0007669"/>
    <property type="project" value="InterPro"/>
</dbReference>
<dbReference type="InterPro" id="IPR003481">
    <property type="entry name" value="FliD_N"/>
</dbReference>
<feature type="domain" description="Flagellar hook-associated protein 2 N-terminal" evidence="6">
    <location>
        <begin position="1"/>
        <end position="86"/>
    </location>
</feature>
<dbReference type="GO" id="GO:0009424">
    <property type="term" value="C:bacterial-type flagellum hook"/>
    <property type="evidence" value="ECO:0007669"/>
    <property type="project" value="UniProtKB-UniRule"/>
</dbReference>
<reference evidence="8 9" key="1">
    <citation type="submission" date="2013-04" db="EMBL/GenBank/DDBJ databases">
        <title>Oceanococcus atlanticus 22II-S10r2 Genome Sequencing.</title>
        <authorList>
            <person name="Lai Q."/>
            <person name="Li G."/>
            <person name="Shao Z."/>
        </authorList>
    </citation>
    <scope>NUCLEOTIDE SEQUENCE [LARGE SCALE GENOMIC DNA]</scope>
    <source>
        <strain evidence="8 9">22II-S10r2</strain>
    </source>
</reference>
<comment type="subcellular location">
    <subcellularLocation>
        <location evidence="5">Secreted</location>
    </subcellularLocation>
    <subcellularLocation>
        <location evidence="5">Bacterial flagellum</location>
    </subcellularLocation>
</comment>
<dbReference type="Pfam" id="PF07195">
    <property type="entry name" value="FliD_C"/>
    <property type="match status" value="1"/>
</dbReference>
<evidence type="ECO:0000256" key="3">
    <source>
        <dbReference type="ARBA" id="ARBA00023054"/>
    </source>
</evidence>
<accession>A0A1Y1SG52</accession>
<keyword evidence="8" id="KW-0966">Cell projection</keyword>
<evidence type="ECO:0000256" key="5">
    <source>
        <dbReference type="RuleBase" id="RU362066"/>
    </source>
</evidence>
<name>A0A1Y1SG52_9GAMM</name>
<dbReference type="Gene3D" id="1.20.1270.70">
    <property type="entry name" value="Designed single chain three-helix bundle"/>
    <property type="match status" value="1"/>
</dbReference>
<keyword evidence="3 5" id="KW-0175">Coiled coil</keyword>
<dbReference type="GO" id="GO:0071973">
    <property type="term" value="P:bacterial-type flagellum-dependent cell motility"/>
    <property type="evidence" value="ECO:0007669"/>
    <property type="project" value="TreeGrafter"/>
</dbReference>
<gene>
    <name evidence="8" type="ORF">ATO7_02175</name>
</gene>
<dbReference type="Pfam" id="PF02465">
    <property type="entry name" value="FliD_N"/>
    <property type="match status" value="1"/>
</dbReference>
<dbReference type="Pfam" id="PF07196">
    <property type="entry name" value="Flagellin_IN"/>
    <property type="match status" value="1"/>
</dbReference>
<feature type="domain" description="Flagellar hook-associated protein 2 C-terminal" evidence="7">
    <location>
        <begin position="193"/>
        <end position="411"/>
    </location>
</feature>
<comment type="subunit">
    <text evidence="2 5">Homopentamer.</text>
</comment>
<evidence type="ECO:0000256" key="1">
    <source>
        <dbReference type="ARBA" id="ARBA00009764"/>
    </source>
</evidence>
<sequence>MAAERAPVANRLTRQESTIRVELSAFGQFRNALSAFDSALEKLSNADTLDGRGASSSDEEVFTASVQSGAALGRFSVQVEQLAQAHRMASTTPYASVDDPVGYGTLQLDLGSDSFSVEIDPAAQSLAEVRDAINNAADNPGVRATILNTDSGAILQLSSDRTGADSEIQLSSSGGDGELNTFIANLGQTQAQQDAIVYVDGYQVTSSSNSLDGVLQGVTINLNEARPGEVFDLNVSRDNNAAVEVIKEFVNTYNSFVDQAKSLGGYNADTEVAGTLNGDSILRGATNQLRQALTGSYGEGDEFLSAFGIGLDVDGRLSFDETELSSVLDADFSKLRDFLSGDDGFVASLQGITGGYVDDDGIIGGRVDSLNQRLDRIEERNEALDARMERIEARYLAQFSALDVMLSQLQQTSSYLSQQLASLPGVANSNE</sequence>
<dbReference type="PANTHER" id="PTHR30288">
    <property type="entry name" value="FLAGELLAR CAP/ASSEMBLY PROTEIN FLID"/>
    <property type="match status" value="1"/>
</dbReference>
<evidence type="ECO:0000259" key="7">
    <source>
        <dbReference type="Pfam" id="PF07195"/>
    </source>
</evidence>
<dbReference type="GO" id="GO:0005576">
    <property type="term" value="C:extracellular region"/>
    <property type="evidence" value="ECO:0007669"/>
    <property type="project" value="UniProtKB-SubCell"/>
</dbReference>
<dbReference type="EMBL" id="AQQV01000001">
    <property type="protein sequence ID" value="ORE88644.1"/>
    <property type="molecule type" value="Genomic_DNA"/>
</dbReference>
<keyword evidence="8" id="KW-0282">Flagellum</keyword>
<comment type="function">
    <text evidence="5">Required for morphogenesis and for the elongation of the flagellar filament by facilitating polymerization of the flagellin monomers at the tip of growing filament. Forms a capping structure, which prevents flagellin subunits (transported through the central channel of the flagellum) from leaking out without polymerization at the distal end.</text>
</comment>
<feature type="coiled-coil region" evidence="5">
    <location>
        <begin position="367"/>
        <end position="394"/>
    </location>
</feature>
<dbReference type="InterPro" id="IPR010810">
    <property type="entry name" value="Flagellin_hook_IN_motif"/>
</dbReference>
<keyword evidence="8" id="KW-0969">Cilium</keyword>
<dbReference type="PANTHER" id="PTHR30288:SF0">
    <property type="entry name" value="FLAGELLAR HOOK-ASSOCIATED PROTEIN 2"/>
    <property type="match status" value="1"/>
</dbReference>